<comment type="caution">
    <text evidence="4">The sequence shown here is derived from an EMBL/GenBank/DDBJ whole genome shotgun (WGS) entry which is preliminary data.</text>
</comment>
<dbReference type="PANTHER" id="PTHR21666">
    <property type="entry name" value="PEPTIDASE-RELATED"/>
    <property type="match status" value="1"/>
</dbReference>
<accession>A0ABS8KXU5</accession>
<gene>
    <name evidence="4" type="ORF">LJ725_18275</name>
</gene>
<keyword evidence="5" id="KW-1185">Reference proteome</keyword>
<dbReference type="Gene3D" id="2.70.70.10">
    <property type="entry name" value="Glucose Permease (Domain IIA)"/>
    <property type="match status" value="1"/>
</dbReference>
<proteinExistence type="predicted"/>
<evidence type="ECO:0000259" key="3">
    <source>
        <dbReference type="Pfam" id="PF01551"/>
    </source>
</evidence>
<dbReference type="InterPro" id="IPR011055">
    <property type="entry name" value="Dup_hybrid_motif"/>
</dbReference>
<dbReference type="InterPro" id="IPR016047">
    <property type="entry name" value="M23ase_b-sheet_dom"/>
</dbReference>
<sequence>MTRPSVAAAFAASLLFGGMSQGIAGDRPWGAGTQATGEGRVAELRLLGPELPPLHDQPSVLAGLRDHWNFVEIASIDGLLERSLAIEITLPQPLIAIADNLPPPVSTGPVPEAVQARGRRVADRLLGDGLDDERLQAYLPFERRLGVSGTIAGGSLAASAVAAGVPAPAMLEAMQALETSVDLAKEMRDGDRFYVRYERTFTQGGAPLDVGRVLWMELRTPKGVMAIHRFRTRDNNERFWMASGQSATLPSFRLPLDTVSISSGFGLRADPFDQPPPLYAGKPQGAGGPLRDRPGLPPGLPTGGALDMPRAASGFASAAPMPGLSSYGGSSYGASRGTPAYAIPPRPSRSLFMHEGVDLVASAGTPVRAAADGLVVGAAPNGRYGNWVRIEHGGRLATVYGHMLGFAPGLQAGMTVSRGDVIGFVGSTGRSTGAHLHFELQVDGKPVNPVTHPELKRAQLRGPEFERFRKQVAASLAERDLEAKAASVGD</sequence>
<dbReference type="Pfam" id="PF01551">
    <property type="entry name" value="Peptidase_M23"/>
    <property type="match status" value="1"/>
</dbReference>
<organism evidence="4 5">
    <name type="scientific">Reyranella aquatilis</name>
    <dbReference type="NCBI Taxonomy" id="2035356"/>
    <lineage>
        <taxon>Bacteria</taxon>
        <taxon>Pseudomonadati</taxon>
        <taxon>Pseudomonadota</taxon>
        <taxon>Alphaproteobacteria</taxon>
        <taxon>Hyphomicrobiales</taxon>
        <taxon>Reyranellaceae</taxon>
        <taxon>Reyranella</taxon>
    </lineage>
</organism>
<dbReference type="Gene3D" id="3.10.450.350">
    <property type="match status" value="2"/>
</dbReference>
<evidence type="ECO:0000313" key="4">
    <source>
        <dbReference type="EMBL" id="MCC8430924.1"/>
    </source>
</evidence>
<evidence type="ECO:0000256" key="1">
    <source>
        <dbReference type="ARBA" id="ARBA00022729"/>
    </source>
</evidence>
<evidence type="ECO:0000313" key="5">
    <source>
        <dbReference type="Proteomes" id="UP001198862"/>
    </source>
</evidence>
<dbReference type="RefSeq" id="WP_230552082.1">
    <property type="nucleotide sequence ID" value="NZ_JAJISD010000008.1"/>
</dbReference>
<dbReference type="EMBL" id="JAJISD010000008">
    <property type="protein sequence ID" value="MCC8430924.1"/>
    <property type="molecule type" value="Genomic_DNA"/>
</dbReference>
<dbReference type="SUPFAM" id="SSF51261">
    <property type="entry name" value="Duplicated hybrid motif"/>
    <property type="match status" value="2"/>
</dbReference>
<reference evidence="4 5" key="1">
    <citation type="submission" date="2021-11" db="EMBL/GenBank/DDBJ databases">
        <authorList>
            <person name="Lee D.-H."/>
            <person name="Kim S.-B."/>
        </authorList>
    </citation>
    <scope>NUCLEOTIDE SEQUENCE [LARGE SCALE GENOMIC DNA]</scope>
    <source>
        <strain evidence="4 5">KCTC 52223</strain>
    </source>
</reference>
<protein>
    <submittedName>
        <fullName evidence="4">M23 family metallopeptidase</fullName>
    </submittedName>
</protein>
<name>A0ABS8KXU5_9HYPH</name>
<dbReference type="Proteomes" id="UP001198862">
    <property type="component" value="Unassembled WGS sequence"/>
</dbReference>
<feature type="domain" description="M23ase beta-sheet core" evidence="3">
    <location>
        <begin position="353"/>
        <end position="449"/>
    </location>
</feature>
<dbReference type="CDD" id="cd12797">
    <property type="entry name" value="M23_peptidase"/>
    <property type="match status" value="1"/>
</dbReference>
<dbReference type="InterPro" id="IPR050570">
    <property type="entry name" value="Cell_wall_metabolism_enzyme"/>
</dbReference>
<feature type="region of interest" description="Disordered" evidence="2">
    <location>
        <begin position="272"/>
        <end position="307"/>
    </location>
</feature>
<evidence type="ECO:0000256" key="2">
    <source>
        <dbReference type="SAM" id="MobiDB-lite"/>
    </source>
</evidence>
<dbReference type="PANTHER" id="PTHR21666:SF289">
    <property type="entry name" value="L-ALA--D-GLU ENDOPEPTIDASE"/>
    <property type="match status" value="1"/>
</dbReference>
<keyword evidence="1" id="KW-0732">Signal</keyword>